<dbReference type="PANTHER" id="PTHR47174:SF1">
    <property type="entry name" value="REDUCED VIABILITY UPON STARVATION PROTEIN 167"/>
    <property type="match status" value="1"/>
</dbReference>
<dbReference type="Proteomes" id="UP001145021">
    <property type="component" value="Unassembled WGS sequence"/>
</dbReference>
<dbReference type="GO" id="GO:1990528">
    <property type="term" value="C:Rvs161p-Rvs167p complex"/>
    <property type="evidence" value="ECO:0007669"/>
    <property type="project" value="TreeGrafter"/>
</dbReference>
<evidence type="ECO:0000256" key="2">
    <source>
        <dbReference type="PROSITE-ProRule" id="PRU00192"/>
    </source>
</evidence>
<feature type="region of interest" description="Disordered" evidence="3">
    <location>
        <begin position="405"/>
        <end position="474"/>
    </location>
</feature>
<dbReference type="Gene3D" id="1.20.1270.60">
    <property type="entry name" value="Arfaptin homology (AH) domain/BAR domain"/>
    <property type="match status" value="1"/>
</dbReference>
<dbReference type="InterPro" id="IPR046982">
    <property type="entry name" value="BIN3/RVS161-like"/>
</dbReference>
<protein>
    <submittedName>
        <fullName evidence="6">BAR adaptor protein Hob1</fullName>
    </submittedName>
</protein>
<dbReference type="SMART" id="SM00721">
    <property type="entry name" value="BAR"/>
    <property type="match status" value="1"/>
</dbReference>
<keyword evidence="7" id="KW-1185">Reference proteome</keyword>
<comment type="caution">
    <text evidence="6">The sequence shown here is derived from an EMBL/GenBank/DDBJ whole genome shotgun (WGS) entry which is preliminary data.</text>
</comment>
<evidence type="ECO:0000256" key="3">
    <source>
        <dbReference type="SAM" id="MobiDB-lite"/>
    </source>
</evidence>
<accession>A0A9W8CIR2</accession>
<dbReference type="PRINTS" id="PR00452">
    <property type="entry name" value="SH3DOMAIN"/>
</dbReference>
<feature type="region of interest" description="Disordered" evidence="3">
    <location>
        <begin position="309"/>
        <end position="385"/>
    </location>
</feature>
<name>A0A9W8CIR2_9FUNG</name>
<proteinExistence type="predicted"/>
<evidence type="ECO:0000256" key="1">
    <source>
        <dbReference type="ARBA" id="ARBA00022443"/>
    </source>
</evidence>
<dbReference type="AlphaFoldDB" id="A0A9W8CIR2"/>
<keyword evidence="1 2" id="KW-0728">SH3 domain</keyword>
<dbReference type="Gene3D" id="2.30.30.40">
    <property type="entry name" value="SH3 Domains"/>
    <property type="match status" value="1"/>
</dbReference>
<dbReference type="GO" id="GO:0031097">
    <property type="term" value="C:medial cortex"/>
    <property type="evidence" value="ECO:0007669"/>
    <property type="project" value="TreeGrafter"/>
</dbReference>
<gene>
    <name evidence="6" type="primary">hob1</name>
    <name evidence="6" type="ORF">LPJ64_002833</name>
</gene>
<dbReference type="FunFam" id="2.30.30.40:FF:000100">
    <property type="entry name" value="SH3 domain-containing YSC84-like protein 1"/>
    <property type="match status" value="1"/>
</dbReference>
<dbReference type="PROSITE" id="PS50002">
    <property type="entry name" value="SH3"/>
    <property type="match status" value="1"/>
</dbReference>
<dbReference type="SUPFAM" id="SSF103657">
    <property type="entry name" value="BAR/IMD domain-like"/>
    <property type="match status" value="1"/>
</dbReference>
<dbReference type="PROSITE" id="PS51021">
    <property type="entry name" value="BAR"/>
    <property type="match status" value="1"/>
</dbReference>
<dbReference type="Pfam" id="PF03114">
    <property type="entry name" value="BAR"/>
    <property type="match status" value="1"/>
</dbReference>
<feature type="compositionally biased region" description="Low complexity" evidence="3">
    <location>
        <begin position="433"/>
        <end position="444"/>
    </location>
</feature>
<dbReference type="Pfam" id="PF00018">
    <property type="entry name" value="SH3_1"/>
    <property type="match status" value="1"/>
</dbReference>
<dbReference type="InterPro" id="IPR004148">
    <property type="entry name" value="BAR_dom"/>
</dbReference>
<dbReference type="SMART" id="SM00326">
    <property type="entry name" value="SH3"/>
    <property type="match status" value="1"/>
</dbReference>
<dbReference type="SUPFAM" id="SSF50044">
    <property type="entry name" value="SH3-domain"/>
    <property type="match status" value="1"/>
</dbReference>
<evidence type="ECO:0000313" key="7">
    <source>
        <dbReference type="Proteomes" id="UP001145021"/>
    </source>
</evidence>
<dbReference type="InterPro" id="IPR027267">
    <property type="entry name" value="AH/BAR_dom_sf"/>
</dbReference>
<sequence length="532" mass="58376">MSWKGFKKALERMPHQLHSKIGRGSKTGDPEFDELKARFEELEKDTNSLFEQTAQFRDSVRSLLVYQTSYLEQILAVYRPISTDPEGVSQPVGSYVDEGASPELLRVAEEFHTRVVGIKARVDPQLESLDVSVVGPIHEMMAMMRNVHKVMQKREHKKVDYDRFKDAVEKAEAKEATDGHRRLPEEKAYQKHAAQYQEASRQYTYYNEMLKGELRQLLDLRQAFIDPIFLKFFRIQHHLYSDLFREFSDAARSCPAFDLSTPVIAGWQSKWTRAEQNLAAIDLWGAGRMVVTPINVQDANKGVFDSVKNPFKKKDKEQTPSAASVFSGTGAAPQPATPSPYGTVAPYGSEQPSMQQAASSPYGAGAKLSPYPSHQSSLAPPPPSATAAGNVGFGVVSAAAAAAAAAPPPKDSPYGNYQSAFPSGSQQPPPPQAQAQAQASTSYSSPPPPAYSSGPSIAPPPEKPRVSPPSNTGVQHVEALYDYTAQADGDLTFKEGDRIELVKRTEAKDDWWTGRLNGVVGVFPGTYVTDPK</sequence>
<dbReference type="PANTHER" id="PTHR47174">
    <property type="entry name" value="BRIDGING INTEGRATOR 3"/>
    <property type="match status" value="1"/>
</dbReference>
<dbReference type="InterPro" id="IPR036028">
    <property type="entry name" value="SH3-like_dom_sf"/>
</dbReference>
<dbReference type="InterPro" id="IPR001452">
    <property type="entry name" value="SH3_domain"/>
</dbReference>
<feature type="compositionally biased region" description="Polar residues" evidence="3">
    <location>
        <begin position="350"/>
        <end position="359"/>
    </location>
</feature>
<dbReference type="GO" id="GO:0051666">
    <property type="term" value="P:actin cortical patch localization"/>
    <property type="evidence" value="ECO:0007669"/>
    <property type="project" value="InterPro"/>
</dbReference>
<dbReference type="GO" id="GO:0006897">
    <property type="term" value="P:endocytosis"/>
    <property type="evidence" value="ECO:0007669"/>
    <property type="project" value="InterPro"/>
</dbReference>
<organism evidence="6 7">
    <name type="scientific">Coemansia asiatica</name>
    <dbReference type="NCBI Taxonomy" id="1052880"/>
    <lineage>
        <taxon>Eukaryota</taxon>
        <taxon>Fungi</taxon>
        <taxon>Fungi incertae sedis</taxon>
        <taxon>Zoopagomycota</taxon>
        <taxon>Kickxellomycotina</taxon>
        <taxon>Kickxellomycetes</taxon>
        <taxon>Kickxellales</taxon>
        <taxon>Kickxellaceae</taxon>
        <taxon>Coemansia</taxon>
    </lineage>
</organism>
<feature type="domain" description="BAR" evidence="5">
    <location>
        <begin position="17"/>
        <end position="263"/>
    </location>
</feature>
<dbReference type="GO" id="GO:0015629">
    <property type="term" value="C:actin cytoskeleton"/>
    <property type="evidence" value="ECO:0007669"/>
    <property type="project" value="TreeGrafter"/>
</dbReference>
<evidence type="ECO:0000259" key="4">
    <source>
        <dbReference type="PROSITE" id="PS50002"/>
    </source>
</evidence>
<evidence type="ECO:0000313" key="6">
    <source>
        <dbReference type="EMBL" id="KAJ1645589.1"/>
    </source>
</evidence>
<dbReference type="GO" id="GO:0008289">
    <property type="term" value="F:lipid binding"/>
    <property type="evidence" value="ECO:0007669"/>
    <property type="project" value="TreeGrafter"/>
</dbReference>
<feature type="domain" description="SH3" evidence="4">
    <location>
        <begin position="472"/>
        <end position="532"/>
    </location>
</feature>
<dbReference type="GO" id="GO:0043332">
    <property type="term" value="C:mating projection tip"/>
    <property type="evidence" value="ECO:0007669"/>
    <property type="project" value="TreeGrafter"/>
</dbReference>
<reference evidence="6" key="1">
    <citation type="submission" date="2022-07" db="EMBL/GenBank/DDBJ databases">
        <title>Phylogenomic reconstructions and comparative analyses of Kickxellomycotina fungi.</title>
        <authorList>
            <person name="Reynolds N.K."/>
            <person name="Stajich J.E."/>
            <person name="Barry K."/>
            <person name="Grigoriev I.V."/>
            <person name="Crous P."/>
            <person name="Smith M.E."/>
        </authorList>
    </citation>
    <scope>NUCLEOTIDE SEQUENCE</scope>
    <source>
        <strain evidence="6">NBRC 105413</strain>
    </source>
</reference>
<dbReference type="GO" id="GO:0097320">
    <property type="term" value="P:plasma membrane tubulation"/>
    <property type="evidence" value="ECO:0007669"/>
    <property type="project" value="TreeGrafter"/>
</dbReference>
<evidence type="ECO:0000259" key="5">
    <source>
        <dbReference type="PROSITE" id="PS51021"/>
    </source>
</evidence>
<dbReference type="EMBL" id="JANBOH010000098">
    <property type="protein sequence ID" value="KAJ1645589.1"/>
    <property type="molecule type" value="Genomic_DNA"/>
</dbReference>